<dbReference type="Proteomes" id="UP000236333">
    <property type="component" value="Unassembled WGS sequence"/>
</dbReference>
<dbReference type="EMBL" id="PGGS01001635">
    <property type="protein sequence ID" value="PNH00182.1"/>
    <property type="molecule type" value="Genomic_DNA"/>
</dbReference>
<keyword evidence="3" id="KW-1185">Reference proteome</keyword>
<feature type="non-terminal residue" evidence="2">
    <location>
        <position position="460"/>
    </location>
</feature>
<comment type="caution">
    <text evidence="2">The sequence shown here is derived from an EMBL/GenBank/DDBJ whole genome shotgun (WGS) entry which is preliminary data.</text>
</comment>
<sequence length="460" mass="48990">MTSEVPALFVTALLAAFPELLWAELRAGFGEEPLTLVQLFNWTGPLPNGVCNVMPEGPDIVGSSLPRLPEPSMTLTGRGSEAPSRIMWIVVDKPPWATFTMISWWQLSPQMQQNGPPVTLAPGQDLTLAHLSLFLVDLNGPFGPSIRLPTLALPQLFTVLAGASLQLRDVVVVLSDGDLRFTIGSICSVQDIDAYPYSPGVFVEGGAVRLIDHTSRAPDANGTAGAGGKVRWINVTLMCPPYKTVVPACAARPITEGWELDAAVLGPLLEATEGPVMLSLASDVALPADGSWEQVVIPAGRTVVLMGDPSLQQQWGRQSLLDLSGLEGTWAFVNDGALSIDNITMLPAGSAHLRDLQLINLPYSSRPREAVNLLAIGMQGFQLIGRNASVQPSNDELPPRLNVSRCTLVVSDSELAFLGQPNLAGLFGHEAGRQPRVGGDPVVGSAEGSLLLEFLQIRSL</sequence>
<evidence type="ECO:0000256" key="1">
    <source>
        <dbReference type="SAM" id="SignalP"/>
    </source>
</evidence>
<feature type="signal peptide" evidence="1">
    <location>
        <begin position="1"/>
        <end position="23"/>
    </location>
</feature>
<protein>
    <submittedName>
        <fullName evidence="2">Uncharacterized protein</fullName>
    </submittedName>
</protein>
<feature type="chain" id="PRO_5014354967" evidence="1">
    <location>
        <begin position="24"/>
        <end position="460"/>
    </location>
</feature>
<gene>
    <name evidence="2" type="ORF">TSOC_014019</name>
</gene>
<keyword evidence="1" id="KW-0732">Signal</keyword>
<dbReference type="AlphaFoldDB" id="A0A2J7ZIU1"/>
<evidence type="ECO:0000313" key="2">
    <source>
        <dbReference type="EMBL" id="PNH00182.1"/>
    </source>
</evidence>
<organism evidence="2 3">
    <name type="scientific">Tetrabaena socialis</name>
    <dbReference type="NCBI Taxonomy" id="47790"/>
    <lineage>
        <taxon>Eukaryota</taxon>
        <taxon>Viridiplantae</taxon>
        <taxon>Chlorophyta</taxon>
        <taxon>core chlorophytes</taxon>
        <taxon>Chlorophyceae</taxon>
        <taxon>CS clade</taxon>
        <taxon>Chlamydomonadales</taxon>
        <taxon>Tetrabaenaceae</taxon>
        <taxon>Tetrabaena</taxon>
    </lineage>
</organism>
<dbReference type="OrthoDB" id="558527at2759"/>
<accession>A0A2J7ZIU1</accession>
<proteinExistence type="predicted"/>
<evidence type="ECO:0000313" key="3">
    <source>
        <dbReference type="Proteomes" id="UP000236333"/>
    </source>
</evidence>
<name>A0A2J7ZIU1_9CHLO</name>
<reference evidence="2 3" key="1">
    <citation type="journal article" date="2017" name="Mol. Biol. Evol.">
        <title>The 4-celled Tetrabaena socialis nuclear genome reveals the essential components for genetic control of cell number at the origin of multicellularity in the volvocine lineage.</title>
        <authorList>
            <person name="Featherston J."/>
            <person name="Arakaki Y."/>
            <person name="Hanschen E.R."/>
            <person name="Ferris P.J."/>
            <person name="Michod R.E."/>
            <person name="Olson B.J.S.C."/>
            <person name="Nozaki H."/>
            <person name="Durand P.M."/>
        </authorList>
    </citation>
    <scope>NUCLEOTIDE SEQUENCE [LARGE SCALE GENOMIC DNA]</scope>
    <source>
        <strain evidence="2 3">NIES-571</strain>
    </source>
</reference>